<dbReference type="GO" id="GO:0004386">
    <property type="term" value="F:helicase activity"/>
    <property type="evidence" value="ECO:0007669"/>
    <property type="project" value="UniProtKB-KW"/>
</dbReference>
<protein>
    <submittedName>
        <fullName evidence="10">Uncharacterized protein</fullName>
    </submittedName>
</protein>
<dbReference type="InterPro" id="IPR038718">
    <property type="entry name" value="SNF2-like_sf"/>
</dbReference>
<dbReference type="Proteomes" id="UP000030645">
    <property type="component" value="Unassembled WGS sequence"/>
</dbReference>
<keyword evidence="3" id="KW-0378">Hydrolase</keyword>
<gene>
    <name evidence="10" type="ORF">L484_023375</name>
</gene>
<dbReference type="GO" id="GO:0080188">
    <property type="term" value="P:gene silencing by siRNA-directed DNA methylation"/>
    <property type="evidence" value="ECO:0007669"/>
    <property type="project" value="InterPro"/>
</dbReference>
<feature type="compositionally biased region" description="Acidic residues" evidence="7">
    <location>
        <begin position="178"/>
        <end position="198"/>
    </location>
</feature>
<dbReference type="PANTHER" id="PTHR45821">
    <property type="entry name" value="SNF2 DOMAIN-CONTAINING PROTEIN CLASSY 2-RELATED"/>
    <property type="match status" value="1"/>
</dbReference>
<dbReference type="PROSITE" id="PS51194">
    <property type="entry name" value="HELICASE_CTER"/>
    <property type="match status" value="1"/>
</dbReference>
<feature type="compositionally biased region" description="Low complexity" evidence="7">
    <location>
        <begin position="324"/>
        <end position="334"/>
    </location>
</feature>
<name>W9SU73_9ROSA</name>
<feature type="domain" description="Helicase C-terminal" evidence="9">
    <location>
        <begin position="1017"/>
        <end position="1177"/>
    </location>
</feature>
<feature type="compositionally biased region" description="Acidic residues" evidence="7">
    <location>
        <begin position="262"/>
        <end position="278"/>
    </location>
</feature>
<dbReference type="InterPro" id="IPR014001">
    <property type="entry name" value="Helicase_ATP-bd"/>
</dbReference>
<feature type="compositionally biased region" description="Polar residues" evidence="7">
    <location>
        <begin position="361"/>
        <end position="370"/>
    </location>
</feature>
<keyword evidence="5" id="KW-0067">ATP-binding</keyword>
<feature type="domain" description="Helicase ATP-binding" evidence="8">
    <location>
        <begin position="675"/>
        <end position="870"/>
    </location>
</feature>
<keyword evidence="2" id="KW-0547">Nucleotide-binding</keyword>
<evidence type="ECO:0000259" key="8">
    <source>
        <dbReference type="PROSITE" id="PS51192"/>
    </source>
</evidence>
<dbReference type="Pfam" id="PF00176">
    <property type="entry name" value="SNF2-rel_dom"/>
    <property type="match status" value="1"/>
</dbReference>
<feature type="compositionally biased region" description="Basic residues" evidence="7">
    <location>
        <begin position="28"/>
        <end position="39"/>
    </location>
</feature>
<evidence type="ECO:0000256" key="7">
    <source>
        <dbReference type="SAM" id="MobiDB-lite"/>
    </source>
</evidence>
<feature type="compositionally biased region" description="Basic and acidic residues" evidence="7">
    <location>
        <begin position="287"/>
        <end position="297"/>
    </location>
</feature>
<feature type="compositionally biased region" description="Basic and acidic residues" evidence="7">
    <location>
        <begin position="163"/>
        <end position="177"/>
    </location>
</feature>
<feature type="compositionally biased region" description="Acidic residues" evidence="7">
    <location>
        <begin position="335"/>
        <end position="354"/>
    </location>
</feature>
<dbReference type="eggNOG" id="KOG0390">
    <property type="taxonomic scope" value="Eukaryota"/>
</dbReference>
<dbReference type="InterPro" id="IPR049730">
    <property type="entry name" value="SNF2/RAD54-like_C"/>
</dbReference>
<dbReference type="SMART" id="SM00490">
    <property type="entry name" value="HELICc"/>
    <property type="match status" value="1"/>
</dbReference>
<dbReference type="InterPro" id="IPR027417">
    <property type="entry name" value="P-loop_NTPase"/>
</dbReference>
<dbReference type="EMBL" id="KE346119">
    <property type="protein sequence ID" value="EXC26759.1"/>
    <property type="molecule type" value="Genomic_DNA"/>
</dbReference>
<evidence type="ECO:0000256" key="6">
    <source>
        <dbReference type="ARBA" id="ARBA00023242"/>
    </source>
</evidence>
<evidence type="ECO:0000256" key="1">
    <source>
        <dbReference type="ARBA" id="ARBA00004123"/>
    </source>
</evidence>
<accession>W9SU73</accession>
<reference evidence="11" key="1">
    <citation type="submission" date="2013-01" db="EMBL/GenBank/DDBJ databases">
        <title>Draft Genome Sequence of a Mulberry Tree, Morus notabilis C.K. Schneid.</title>
        <authorList>
            <person name="He N."/>
            <person name="Zhao S."/>
        </authorList>
    </citation>
    <scope>NUCLEOTIDE SEQUENCE</scope>
</reference>
<feature type="region of interest" description="Disordered" evidence="7">
    <location>
        <begin position="24"/>
        <end position="430"/>
    </location>
</feature>
<keyword evidence="6" id="KW-0539">Nucleus</keyword>
<dbReference type="GO" id="GO:0005524">
    <property type="term" value="F:ATP binding"/>
    <property type="evidence" value="ECO:0007669"/>
    <property type="project" value="UniProtKB-KW"/>
</dbReference>
<dbReference type="CDD" id="cd18793">
    <property type="entry name" value="SF2_C_SNF"/>
    <property type="match status" value="1"/>
</dbReference>
<dbReference type="PROSITE" id="PS51192">
    <property type="entry name" value="HELICASE_ATP_BIND_1"/>
    <property type="match status" value="1"/>
</dbReference>
<feature type="compositionally biased region" description="Basic and acidic residues" evidence="7">
    <location>
        <begin position="231"/>
        <end position="255"/>
    </location>
</feature>
<evidence type="ECO:0000256" key="5">
    <source>
        <dbReference type="ARBA" id="ARBA00022840"/>
    </source>
</evidence>
<evidence type="ECO:0000256" key="2">
    <source>
        <dbReference type="ARBA" id="ARBA00022741"/>
    </source>
</evidence>
<dbReference type="AlphaFoldDB" id="W9SU73"/>
<evidence type="ECO:0000313" key="10">
    <source>
        <dbReference type="EMBL" id="EXC26759.1"/>
    </source>
</evidence>
<dbReference type="Gene3D" id="3.40.50.300">
    <property type="entry name" value="P-loop containing nucleotide triphosphate hydrolases"/>
    <property type="match status" value="1"/>
</dbReference>
<keyword evidence="11" id="KW-1185">Reference proteome</keyword>
<dbReference type="PANTHER" id="PTHR45821:SF5">
    <property type="entry name" value="SNF2 DOMAIN-CONTAINING PROTEIN CLASSY 4"/>
    <property type="match status" value="1"/>
</dbReference>
<dbReference type="SMART" id="SM00487">
    <property type="entry name" value="DEXDc"/>
    <property type="match status" value="1"/>
</dbReference>
<evidence type="ECO:0000259" key="9">
    <source>
        <dbReference type="PROSITE" id="PS51194"/>
    </source>
</evidence>
<dbReference type="GO" id="GO:0005634">
    <property type="term" value="C:nucleus"/>
    <property type="evidence" value="ECO:0007669"/>
    <property type="project" value="UniProtKB-SubCell"/>
</dbReference>
<dbReference type="InterPro" id="IPR001650">
    <property type="entry name" value="Helicase_C-like"/>
</dbReference>
<dbReference type="Pfam" id="PF00271">
    <property type="entry name" value="Helicase_C"/>
    <property type="match status" value="1"/>
</dbReference>
<dbReference type="InterPro" id="IPR044567">
    <property type="entry name" value="CLSY/DRD1"/>
</dbReference>
<comment type="subcellular location">
    <subcellularLocation>
        <location evidence="1">Nucleus</location>
    </subcellularLocation>
</comment>
<dbReference type="STRING" id="981085.W9SU73"/>
<feature type="compositionally biased region" description="Basic residues" evidence="7">
    <location>
        <begin position="410"/>
        <end position="421"/>
    </location>
</feature>
<feature type="compositionally biased region" description="Acidic residues" evidence="7">
    <location>
        <begin position="107"/>
        <end position="148"/>
    </location>
</feature>
<evidence type="ECO:0000256" key="4">
    <source>
        <dbReference type="ARBA" id="ARBA00022806"/>
    </source>
</evidence>
<feature type="compositionally biased region" description="Basic and acidic residues" evidence="7">
    <location>
        <begin position="91"/>
        <end position="101"/>
    </location>
</feature>
<dbReference type="SUPFAM" id="SSF52540">
    <property type="entry name" value="P-loop containing nucleoside triphosphate hydrolases"/>
    <property type="match status" value="2"/>
</dbReference>
<keyword evidence="4" id="KW-0347">Helicase</keyword>
<dbReference type="Gene3D" id="3.40.50.10810">
    <property type="entry name" value="Tandem AAA-ATPase domain"/>
    <property type="match status" value="1"/>
</dbReference>
<dbReference type="InterPro" id="IPR000330">
    <property type="entry name" value="SNF2_N"/>
</dbReference>
<evidence type="ECO:0000256" key="3">
    <source>
        <dbReference type="ARBA" id="ARBA00022801"/>
    </source>
</evidence>
<feature type="compositionally biased region" description="Acidic residues" evidence="7">
    <location>
        <begin position="212"/>
        <end position="230"/>
    </location>
</feature>
<proteinExistence type="predicted"/>
<dbReference type="GO" id="GO:0016787">
    <property type="term" value="F:hydrolase activity"/>
    <property type="evidence" value="ECO:0007669"/>
    <property type="project" value="UniProtKB-KW"/>
</dbReference>
<sequence>MDRNLPVARRTRLQEEEAFRKLFEATTKKKKDKNQKKTNGRACEGGTASDKRQDFASSSGSRSSRFAVEKENSGISNVHVKKNCSISLNSVEKDNVERGTEDSPFCIDDDDDDLDFTDCISEGEIDNDGDDDEEEGEEEWIPSSEDEGGSGKDRRMAKHRKTEKGSISRKSDSHEINESEDDGIWVTREDDDDDDENSTQEREKTNVGTPFEGEEVEVLSSDGDESEDDEEKVHNDKNSPEVCDKKMVRKNENEKSNAGTCVEEEAEEVSSSDGDEDQENVKRRKRGESSENGRSDDDGGWTVSETDEEKEKSTNLGTNSVRASEPIEIEITSSSDDEGESFQVEEEDEDESEQDCSVSSAENTNSIAQRTRSRRGKLKKELRSARTSSFDEDEDGESTEMCVSNEQRKKGSKKPTARKQKCTAEARNKKEQELIRRGTKRKLKRREAGYDVFQILVDSIYETGQVCVEDLESNKDETAMENVDRSVLPLKFTFGIEKPNTPEKSKEELEIDELWAEMDLAGTYDGIGFCAANVVEDEDPLPSWTGIDKYNLCNEAPERKHRPKLEEEIGLICSYCSKVLVEIKYIVPSFEEKNPSGRLDIRDLRKSDCSFFDELGFHDSDCESHSSNGVCDRAETVWDLIPGVKSSMYPHQREGFEFIWKHIAGGIHLENFESIENYAGGEGCIISHAPGTGKSRLTIVFLQTFMKLHPKCLPLIIAPRSMLLTWEEEFRKWKVDIPFHNLNIDDLSGKEDKKALALLRKASCMDKDAIRIVKLYSWKKGGSILAISYTLFEKLVSGQNKANDKYFRKILLELPGLLVLDEGHTPRNNQSLIWQALSNIKTHRRILLSGTPFQNNFNELFNTMCIVKKDFSETIGAAPSVSCGIRLSSKEKTRKQWSDLTKSIGKSAGSQMDLTRLKSIIDPLVHIHRGDVLEKSLPGLRESVIVLKPLELQRSLLQEIEAEKSQQFVFENAVSLTSVHPSLLLESKSEASHVKINELKRLRSNPDAGVKTKFLMELIKLSTAMNERVLVFSEYLSSLSLMKEYLIAKFGWTEKEVLYIDGKCDIKERQCAINKFNDMTSEAKVVLASIKACGEGINLVGASRVVLLDVVWNPSLEKQATRRAYRLGQKKVVYVYYLIASGTMEEDKHSRQAEKKRLSKLVFTSSDSVRNEQKSHSRVTEDTILELMVQHESLKPIFERISFKQKESNLMETSFFEENQPMVSSESDL</sequence>
<evidence type="ECO:0000313" key="11">
    <source>
        <dbReference type="Proteomes" id="UP000030645"/>
    </source>
</evidence>
<organism evidence="10 11">
    <name type="scientific">Morus notabilis</name>
    <dbReference type="NCBI Taxonomy" id="981085"/>
    <lineage>
        <taxon>Eukaryota</taxon>
        <taxon>Viridiplantae</taxon>
        <taxon>Streptophyta</taxon>
        <taxon>Embryophyta</taxon>
        <taxon>Tracheophyta</taxon>
        <taxon>Spermatophyta</taxon>
        <taxon>Magnoliopsida</taxon>
        <taxon>eudicotyledons</taxon>
        <taxon>Gunneridae</taxon>
        <taxon>Pentapetalae</taxon>
        <taxon>rosids</taxon>
        <taxon>fabids</taxon>
        <taxon>Rosales</taxon>
        <taxon>Moraceae</taxon>
        <taxon>Moreae</taxon>
        <taxon>Morus</taxon>
    </lineage>
</organism>